<reference evidence="1" key="1">
    <citation type="submission" date="2021-04" db="EMBL/GenBank/DDBJ databases">
        <title>Genomic analysis of electroactive and textile dye degrading Bacillus circulans strain: DC10 isolated from constructed wetland-microbial fuel cells treating textile dye wastewaters.</title>
        <authorList>
            <person name="Patel D.U."/>
            <person name="Desai C.R."/>
        </authorList>
    </citation>
    <scope>NUCLEOTIDE SEQUENCE</scope>
    <source>
        <strain evidence="1">DC10</strain>
    </source>
</reference>
<gene>
    <name evidence="1" type="ORF">KD144_00425</name>
</gene>
<dbReference type="InterPro" id="IPR010878">
    <property type="entry name" value="Gp111"/>
</dbReference>
<dbReference type="AlphaFoldDB" id="A0A941G8L0"/>
<dbReference type="Pfam" id="PF07410">
    <property type="entry name" value="Phage_Gp111"/>
    <property type="match status" value="1"/>
</dbReference>
<accession>A0A941G8L0</accession>
<proteinExistence type="predicted"/>
<sequence length="173" mass="19874">MRNVMKKAWEIARKGQKKFGGKVSEYLAEALRVAWSLVKKGMELAKLNGTERQVKWAESIRKDLLELLENVYKTVTKNDFKKIVGYKVENGEWIANEFENFQVCKSVESFEEQRKGLKDTIAYIAQCESSKLFIDNRESTASLLTAITKEAGFKNNSGRLRKAYSMIDYGKLI</sequence>
<dbReference type="EMBL" id="JAGTPX010000001">
    <property type="protein sequence ID" value="MBR8667989.1"/>
    <property type="molecule type" value="Genomic_DNA"/>
</dbReference>
<dbReference type="RefSeq" id="WP_212116619.1">
    <property type="nucleotide sequence ID" value="NZ_JAGTPX020000001.1"/>
</dbReference>
<name>A0A941G8L0_NIACI</name>
<protein>
    <submittedName>
        <fullName evidence="1">Uncharacterized protein</fullName>
    </submittedName>
</protein>
<organism evidence="1">
    <name type="scientific">Niallia circulans</name>
    <name type="common">Bacillus circulans</name>
    <dbReference type="NCBI Taxonomy" id="1397"/>
    <lineage>
        <taxon>Bacteria</taxon>
        <taxon>Bacillati</taxon>
        <taxon>Bacillota</taxon>
        <taxon>Bacilli</taxon>
        <taxon>Bacillales</taxon>
        <taxon>Bacillaceae</taxon>
        <taxon>Niallia</taxon>
    </lineage>
</organism>
<evidence type="ECO:0000313" key="1">
    <source>
        <dbReference type="EMBL" id="MBR8667989.1"/>
    </source>
</evidence>
<comment type="caution">
    <text evidence="1">The sequence shown here is derived from an EMBL/GenBank/DDBJ whole genome shotgun (WGS) entry which is preliminary data.</text>
</comment>